<feature type="region of interest" description="Disordered" evidence="1">
    <location>
        <begin position="410"/>
        <end position="483"/>
    </location>
</feature>
<proteinExistence type="predicted"/>
<feature type="compositionally biased region" description="Basic and acidic residues" evidence="1">
    <location>
        <begin position="553"/>
        <end position="583"/>
    </location>
</feature>
<feature type="compositionally biased region" description="Basic and acidic residues" evidence="1">
    <location>
        <begin position="416"/>
        <end position="431"/>
    </location>
</feature>
<accession>A0A7W2I5Z6</accession>
<dbReference type="Pfam" id="PF20245">
    <property type="entry name" value="DUF6600"/>
    <property type="match status" value="1"/>
</dbReference>
<organism evidence="3 4">
    <name type="scientific">Rugamonas fusca</name>
    <dbReference type="NCBI Taxonomy" id="2758568"/>
    <lineage>
        <taxon>Bacteria</taxon>
        <taxon>Pseudomonadati</taxon>
        <taxon>Pseudomonadota</taxon>
        <taxon>Betaproteobacteria</taxon>
        <taxon>Burkholderiales</taxon>
        <taxon>Oxalobacteraceae</taxon>
        <taxon>Telluria group</taxon>
        <taxon>Rugamonas</taxon>
    </lineage>
</organism>
<keyword evidence="4" id="KW-1185">Reference proteome</keyword>
<protein>
    <recommendedName>
        <fullName evidence="5">FecR protein domain-containing protein</fullName>
    </recommendedName>
</protein>
<evidence type="ECO:0008006" key="5">
    <source>
        <dbReference type="Google" id="ProtNLM"/>
    </source>
</evidence>
<feature type="compositionally biased region" description="Pro residues" evidence="1">
    <location>
        <begin position="592"/>
        <end position="605"/>
    </location>
</feature>
<name>A0A7W2I5Z6_9BURK</name>
<keyword evidence="2" id="KW-0732">Signal</keyword>
<feature type="compositionally biased region" description="Basic and acidic residues" evidence="1">
    <location>
        <begin position="505"/>
        <end position="517"/>
    </location>
</feature>
<reference evidence="3 4" key="1">
    <citation type="submission" date="2020-07" db="EMBL/GenBank/DDBJ databases">
        <title>Novel species isolated from subtropical streams in China.</title>
        <authorList>
            <person name="Lu H."/>
        </authorList>
    </citation>
    <scope>NUCLEOTIDE SEQUENCE [LARGE SCALE GENOMIC DNA]</scope>
    <source>
        <strain evidence="3 4">FT3S</strain>
    </source>
</reference>
<dbReference type="Proteomes" id="UP000566711">
    <property type="component" value="Unassembled WGS sequence"/>
</dbReference>
<feature type="compositionally biased region" description="Low complexity" evidence="1">
    <location>
        <begin position="606"/>
        <end position="642"/>
    </location>
</feature>
<comment type="caution">
    <text evidence="3">The sequence shown here is derived from an EMBL/GenBank/DDBJ whole genome shotgun (WGS) entry which is preliminary data.</text>
</comment>
<feature type="chain" id="PRO_5031227818" description="FecR protein domain-containing protein" evidence="2">
    <location>
        <begin position="24"/>
        <end position="673"/>
    </location>
</feature>
<evidence type="ECO:0000256" key="1">
    <source>
        <dbReference type="SAM" id="MobiDB-lite"/>
    </source>
</evidence>
<sequence length="673" mass="75385">MSRSTLTSAVLAALLAWTLPALADDIPGRVGRISSVEGQVTVVGEGDPADAMLNWPVTTGDHLSTASGARGEFRVGPAAIRLDGDTDLEVVQLDDDNVRLRLNYGSASVHLRDGSLLRDFELTTPQARVTMVEPGTVRVDAERLPDTTVVNVLAGVARVDGAGSQLVVRAGYRGEVSSDDVRTGAALRDGFDSWAELRDRQYETSIASRYVPSEVTGYEELDRYGSWTDSPDYGPLWTPRVVATDWAPYRDGQWIWMVTFGWTWVDNAPWGYAPSHYGRWVMVNRRWCWAPGRYVGRPAWAPALVGWVGGDRLQASHRDGRRGPGLGWYPLAPHEAYAPPFHLSPEHERRLVWTHNGRPAERRDGPHEGVTVVPRDRFDAGHVVPVHAGPQVILPPAVVRTAPLVAAPAPAAPTHAYDRRRFDGDDRRPERGGAAYAPQGQAVQPQQRLPQNTLPGQVPTVPVRPSYPQPSQPASRQQLQQQQQQQLLQQQQQQQQQLQQRQRQDEQQRQQFEEQQRRQRQQQQLQNQQPVQPLTTQPPGRLIEPRGTQQPAQDDRSRERFERGERGVRYEDGRRQIRPEGEPSRPVAQPVQAPPQQPPLQPPPQRVVVPQQQAPSQPQPFQVPARPAAQPQATPQAQPQQREQAHPGGGHPANENDRRRDEEREKRGHQVER</sequence>
<evidence type="ECO:0000313" key="4">
    <source>
        <dbReference type="Proteomes" id="UP000566711"/>
    </source>
</evidence>
<feature type="compositionally biased region" description="Polar residues" evidence="1">
    <location>
        <begin position="441"/>
        <end position="455"/>
    </location>
</feature>
<feature type="signal peptide" evidence="2">
    <location>
        <begin position="1"/>
        <end position="23"/>
    </location>
</feature>
<evidence type="ECO:0000313" key="3">
    <source>
        <dbReference type="EMBL" id="MBA5604790.1"/>
    </source>
</evidence>
<dbReference type="RefSeq" id="WP_182214959.1">
    <property type="nucleotide sequence ID" value="NZ_JACEZS010000003.1"/>
</dbReference>
<dbReference type="AlphaFoldDB" id="A0A7W2I5Z6"/>
<gene>
    <name evidence="3" type="ORF">H3H36_05375</name>
</gene>
<feature type="region of interest" description="Disordered" evidence="1">
    <location>
        <begin position="505"/>
        <end position="673"/>
    </location>
</feature>
<dbReference type="EMBL" id="JACEZS010000003">
    <property type="protein sequence ID" value="MBA5604790.1"/>
    <property type="molecule type" value="Genomic_DNA"/>
</dbReference>
<feature type="compositionally biased region" description="Basic and acidic residues" evidence="1">
    <location>
        <begin position="654"/>
        <end position="673"/>
    </location>
</feature>
<evidence type="ECO:0000256" key="2">
    <source>
        <dbReference type="SAM" id="SignalP"/>
    </source>
</evidence>
<dbReference type="InterPro" id="IPR046535">
    <property type="entry name" value="DUF6600"/>
</dbReference>